<dbReference type="Pfam" id="PF12634">
    <property type="entry name" value="Inp1"/>
    <property type="match status" value="1"/>
</dbReference>
<comment type="subcellular location">
    <subcellularLocation>
        <location evidence="2">Peroxisome membrane</location>
        <topology evidence="2">Peripheral membrane protein</topology>
    </subcellularLocation>
</comment>
<proteinExistence type="inferred from homology"/>
<feature type="compositionally biased region" description="Low complexity" evidence="6">
    <location>
        <begin position="22"/>
        <end position="39"/>
    </location>
</feature>
<comment type="caution">
    <text evidence="7">The sequence shown here is derived from an EMBL/GenBank/DDBJ whole genome shotgun (WGS) entry which is preliminary data.</text>
</comment>
<evidence type="ECO:0000256" key="6">
    <source>
        <dbReference type="SAM" id="MobiDB-lite"/>
    </source>
</evidence>
<dbReference type="AlphaFoldDB" id="A0AAN7BSD8"/>
<gene>
    <name evidence="7" type="ORF">QBC38DRAFT_415423</name>
</gene>
<dbReference type="GO" id="GO:0045033">
    <property type="term" value="P:peroxisome inheritance"/>
    <property type="evidence" value="ECO:0007669"/>
    <property type="project" value="InterPro"/>
</dbReference>
<keyword evidence="8" id="KW-1185">Reference proteome</keyword>
<evidence type="ECO:0000256" key="3">
    <source>
        <dbReference type="ARBA" id="ARBA00010707"/>
    </source>
</evidence>
<reference evidence="7" key="1">
    <citation type="journal article" date="2023" name="Mol. Phylogenet. Evol.">
        <title>Genome-scale phylogeny and comparative genomics of the fungal order Sordariales.</title>
        <authorList>
            <person name="Hensen N."/>
            <person name="Bonometti L."/>
            <person name="Westerberg I."/>
            <person name="Brannstrom I.O."/>
            <person name="Guillou S."/>
            <person name="Cros-Aarteil S."/>
            <person name="Calhoun S."/>
            <person name="Haridas S."/>
            <person name="Kuo A."/>
            <person name="Mondo S."/>
            <person name="Pangilinan J."/>
            <person name="Riley R."/>
            <person name="LaButti K."/>
            <person name="Andreopoulos B."/>
            <person name="Lipzen A."/>
            <person name="Chen C."/>
            <person name="Yan M."/>
            <person name="Daum C."/>
            <person name="Ng V."/>
            <person name="Clum A."/>
            <person name="Steindorff A."/>
            <person name="Ohm R.A."/>
            <person name="Martin F."/>
            <person name="Silar P."/>
            <person name="Natvig D.O."/>
            <person name="Lalanne C."/>
            <person name="Gautier V."/>
            <person name="Ament-Velasquez S.L."/>
            <person name="Kruys A."/>
            <person name="Hutchinson M.I."/>
            <person name="Powell A.J."/>
            <person name="Barry K."/>
            <person name="Miller A.N."/>
            <person name="Grigoriev I.V."/>
            <person name="Debuchy R."/>
            <person name="Gladieux P."/>
            <person name="Hiltunen Thoren M."/>
            <person name="Johannesson H."/>
        </authorList>
    </citation>
    <scope>NUCLEOTIDE SEQUENCE</scope>
    <source>
        <strain evidence="7">CBS 990.96</strain>
    </source>
</reference>
<evidence type="ECO:0000313" key="8">
    <source>
        <dbReference type="Proteomes" id="UP001301958"/>
    </source>
</evidence>
<evidence type="ECO:0000313" key="7">
    <source>
        <dbReference type="EMBL" id="KAK4228203.1"/>
    </source>
</evidence>
<sequence>MEFTKPRGASFAGLPRRVFTAPIQSTAPPSSSASSSSQSDNGVVDTLYDHPNVKIVSFTAGSHPLTLGPRAGTAPDSEPGSLAWSNQLERTIAAGAFRIYRAPGSVAFLSCGAALQPILPKSQAWCVDEESSKYILQIRRPQYWRIEVPVEHDEDKQRAQVLREVLDKILQFEKTECPFQRSFTVELPERPQAPVIKKPWTPVRRSSACLPIRPVTPVEVAHVHRGPPNRPRGSICMGDLRTTDPSALSERRRSSAALSETAEPSIPEHDASPVTKPTEAALRPNPIKINKTDDGGPVTPPQLAMLTPPTSHSKAGHSTELPRRVELKSPVESLQSQSVWRSSLPPSPPQSNPGSPVISVSPANEPSRTAAPREASQLRVASVWSTTSADSAEDTERSSVTGSSSIQEIEQSATENRPSSPYINFPEEAVEDGPEHEFLAASGLSYSTSSSPVARRPLVRRATTSSSISPDRRALSPLPSAADLFAPRHQSPKKHNTSPVASLRGLPMSVIHKTCEILMSPPSHLINLMLKVAARIAAGEWRGLVFGTGEDGERIPVQWDYSDEEYSRLRPSTAQPGSQRSRGWSRTHDDHDWWLKKRSSKDKMAGTFPESDDEDVCPLDKGSTKSNGSGDVD</sequence>
<dbReference type="EMBL" id="MU865322">
    <property type="protein sequence ID" value="KAK4228203.1"/>
    <property type="molecule type" value="Genomic_DNA"/>
</dbReference>
<keyword evidence="5" id="KW-0472">Membrane</keyword>
<accession>A0AAN7BSD8</accession>
<feature type="compositionally biased region" description="Polar residues" evidence="6">
    <location>
        <begin position="624"/>
        <end position="633"/>
    </location>
</feature>
<protein>
    <recommendedName>
        <fullName evidence="4">Inheritance of peroxisomes protein 1</fullName>
    </recommendedName>
</protein>
<name>A0AAN7BSD8_9PEZI</name>
<evidence type="ECO:0000256" key="2">
    <source>
        <dbReference type="ARBA" id="ARBA00004421"/>
    </source>
</evidence>
<feature type="region of interest" description="Disordered" evidence="6">
    <location>
        <begin position="565"/>
        <end position="633"/>
    </location>
</feature>
<evidence type="ECO:0000256" key="1">
    <source>
        <dbReference type="ARBA" id="ARBA00003594"/>
    </source>
</evidence>
<evidence type="ECO:0000256" key="4">
    <source>
        <dbReference type="ARBA" id="ARBA00021397"/>
    </source>
</evidence>
<dbReference type="Proteomes" id="UP001301958">
    <property type="component" value="Unassembled WGS sequence"/>
</dbReference>
<evidence type="ECO:0000256" key="5">
    <source>
        <dbReference type="ARBA" id="ARBA00023136"/>
    </source>
</evidence>
<feature type="compositionally biased region" description="Polar residues" evidence="6">
    <location>
        <begin position="332"/>
        <end position="341"/>
    </location>
</feature>
<dbReference type="InterPro" id="IPR024758">
    <property type="entry name" value="Inp1"/>
</dbReference>
<reference evidence="7" key="2">
    <citation type="submission" date="2023-05" db="EMBL/GenBank/DDBJ databases">
        <authorList>
            <consortium name="Lawrence Berkeley National Laboratory"/>
            <person name="Steindorff A."/>
            <person name="Hensen N."/>
            <person name="Bonometti L."/>
            <person name="Westerberg I."/>
            <person name="Brannstrom I.O."/>
            <person name="Guillou S."/>
            <person name="Cros-Aarteil S."/>
            <person name="Calhoun S."/>
            <person name="Haridas S."/>
            <person name="Kuo A."/>
            <person name="Mondo S."/>
            <person name="Pangilinan J."/>
            <person name="Riley R."/>
            <person name="Labutti K."/>
            <person name="Andreopoulos B."/>
            <person name="Lipzen A."/>
            <person name="Chen C."/>
            <person name="Yanf M."/>
            <person name="Daum C."/>
            <person name="Ng V."/>
            <person name="Clum A."/>
            <person name="Ohm R."/>
            <person name="Martin F."/>
            <person name="Silar P."/>
            <person name="Natvig D."/>
            <person name="Lalanne C."/>
            <person name="Gautier V."/>
            <person name="Ament-Velasquez S.L."/>
            <person name="Kruys A."/>
            <person name="Hutchinson M.I."/>
            <person name="Powell A.J."/>
            <person name="Barry K."/>
            <person name="Miller A.N."/>
            <person name="Grigoriev I.V."/>
            <person name="Debuchy R."/>
            <person name="Gladieux P."/>
            <person name="Thoren M.H."/>
            <person name="Johannesson H."/>
        </authorList>
    </citation>
    <scope>NUCLEOTIDE SEQUENCE</scope>
    <source>
        <strain evidence="7">CBS 990.96</strain>
    </source>
</reference>
<comment type="similarity">
    <text evidence="3">Belongs to the INP1 family.</text>
</comment>
<feature type="compositionally biased region" description="Basic and acidic residues" evidence="6">
    <location>
        <begin position="586"/>
        <end position="595"/>
    </location>
</feature>
<feature type="region of interest" description="Disordered" evidence="6">
    <location>
        <begin position="222"/>
        <end position="427"/>
    </location>
</feature>
<organism evidence="7 8">
    <name type="scientific">Podospora fimiseda</name>
    <dbReference type="NCBI Taxonomy" id="252190"/>
    <lineage>
        <taxon>Eukaryota</taxon>
        <taxon>Fungi</taxon>
        <taxon>Dikarya</taxon>
        <taxon>Ascomycota</taxon>
        <taxon>Pezizomycotina</taxon>
        <taxon>Sordariomycetes</taxon>
        <taxon>Sordariomycetidae</taxon>
        <taxon>Sordariales</taxon>
        <taxon>Podosporaceae</taxon>
        <taxon>Podospora</taxon>
    </lineage>
</organism>
<feature type="compositionally biased region" description="Basic and acidic residues" evidence="6">
    <location>
        <begin position="320"/>
        <end position="329"/>
    </location>
</feature>
<dbReference type="GO" id="GO:0005780">
    <property type="term" value="C:extrinsic component of intraperoxisomal membrane"/>
    <property type="evidence" value="ECO:0007669"/>
    <property type="project" value="InterPro"/>
</dbReference>
<comment type="function">
    <text evidence="1">Required for peroxisome inheritance.</text>
</comment>
<feature type="region of interest" description="Disordered" evidence="6">
    <location>
        <begin position="446"/>
        <end position="477"/>
    </location>
</feature>
<feature type="compositionally biased region" description="Polar residues" evidence="6">
    <location>
        <begin position="570"/>
        <end position="584"/>
    </location>
</feature>
<feature type="compositionally biased region" description="Polar residues" evidence="6">
    <location>
        <begin position="398"/>
        <end position="422"/>
    </location>
</feature>
<feature type="region of interest" description="Disordered" evidence="6">
    <location>
        <begin position="22"/>
        <end position="43"/>
    </location>
</feature>